<keyword evidence="4" id="KW-0648">Protein biosynthesis</keyword>
<dbReference type="KEGG" id="bmic:BMR1_03g02190"/>
<dbReference type="SUPFAM" id="SSF50447">
    <property type="entry name" value="Translation proteins"/>
    <property type="match status" value="1"/>
</dbReference>
<evidence type="ECO:0000256" key="2">
    <source>
        <dbReference type="ARBA" id="ARBA00022540"/>
    </source>
</evidence>
<feature type="region of interest" description="Disordered" evidence="6">
    <location>
        <begin position="468"/>
        <end position="517"/>
    </location>
</feature>
<dbReference type="GO" id="GO:0003743">
    <property type="term" value="F:translation initiation factor activity"/>
    <property type="evidence" value="ECO:0007669"/>
    <property type="project" value="UniProtKB-KW"/>
</dbReference>
<feature type="domain" description="Tr-type G" evidence="7">
    <location>
        <begin position="166"/>
        <end position="289"/>
    </location>
</feature>
<dbReference type="GO" id="GO:0003924">
    <property type="term" value="F:GTPase activity"/>
    <property type="evidence" value="ECO:0007669"/>
    <property type="project" value="InterPro"/>
</dbReference>
<dbReference type="Gene3D" id="3.40.50.10050">
    <property type="entry name" value="Translation initiation factor IF- 2, domain 3"/>
    <property type="match status" value="1"/>
</dbReference>
<dbReference type="SUPFAM" id="SSF52156">
    <property type="entry name" value="Initiation factor IF2/eIF5b, domain 3"/>
    <property type="match status" value="1"/>
</dbReference>
<dbReference type="SUPFAM" id="SSF52540">
    <property type="entry name" value="P-loop containing nucleoside triphosphate hydrolases"/>
    <property type="match status" value="1"/>
</dbReference>
<dbReference type="GeneID" id="24425079"/>
<dbReference type="InterPro" id="IPR005225">
    <property type="entry name" value="Small_GTP-bd"/>
</dbReference>
<evidence type="ECO:0000256" key="5">
    <source>
        <dbReference type="ARBA" id="ARBA00023134"/>
    </source>
</evidence>
<dbReference type="Gene3D" id="3.40.50.300">
    <property type="entry name" value="P-loop containing nucleotide triphosphate hydrolases"/>
    <property type="match status" value="1"/>
</dbReference>
<feature type="domain" description="Translation initiation factor IF- 2" evidence="8">
    <location>
        <begin position="641"/>
        <end position="740"/>
    </location>
</feature>
<dbReference type="GO" id="GO:0005737">
    <property type="term" value="C:cytoplasm"/>
    <property type="evidence" value="ECO:0007669"/>
    <property type="project" value="TreeGrafter"/>
</dbReference>
<keyword evidence="2 9" id="KW-0396">Initiation factor</keyword>
<dbReference type="VEuPathDB" id="PiroplasmaDB:BMR1_03g02190"/>
<reference evidence="9 10" key="1">
    <citation type="journal article" date="2012" name="Nucleic Acids Res.">
        <title>Sequencing of the smallest Apicomplexan genome from the human pathogen Babesia microti.</title>
        <authorList>
            <person name="Cornillot E."/>
            <person name="Hadj-Kaddour K."/>
            <person name="Dassouli A."/>
            <person name="Noel B."/>
            <person name="Ranwez V."/>
            <person name="Vacherie B."/>
            <person name="Augagneur Y."/>
            <person name="Bres V."/>
            <person name="Duclos A."/>
            <person name="Randazzo S."/>
            <person name="Carcy B."/>
            <person name="Debierre-Grockiego F."/>
            <person name="Delbecq S."/>
            <person name="Moubri-Menage K."/>
            <person name="Shams-Eldin H."/>
            <person name="Usmani-Brown S."/>
            <person name="Bringaud F."/>
            <person name="Wincker P."/>
            <person name="Vivares C.P."/>
            <person name="Schwarz R.T."/>
            <person name="Schetters T.P."/>
            <person name="Krause P.J."/>
            <person name="Gorenflot A."/>
            <person name="Berry V."/>
            <person name="Barbe V."/>
            <person name="Ben Mamoun C."/>
        </authorList>
    </citation>
    <scope>NUCLEOTIDE SEQUENCE [LARGE SCALE GENOMIC DNA]</scope>
    <source>
        <strain evidence="9 10">RI</strain>
    </source>
</reference>
<dbReference type="Gene3D" id="2.40.30.10">
    <property type="entry name" value="Translation factors"/>
    <property type="match status" value="1"/>
</dbReference>
<dbReference type="InterPro" id="IPR000795">
    <property type="entry name" value="T_Tr_GTP-bd_dom"/>
</dbReference>
<reference evidence="9 10" key="3">
    <citation type="journal article" date="2016" name="Sci. Rep.">
        <title>Genome-wide diversity and gene expression profiling of Babesia microti isolates identify polymorphic genes that mediate host-pathogen interactions.</title>
        <authorList>
            <person name="Silva J.C."/>
            <person name="Cornillot E."/>
            <person name="McCracken C."/>
            <person name="Usmani-Brown S."/>
            <person name="Dwivedi A."/>
            <person name="Ifeonu O.O."/>
            <person name="Crabtree J."/>
            <person name="Gotia H.T."/>
            <person name="Virji A.Z."/>
            <person name="Reynes C."/>
            <person name="Colinge J."/>
            <person name="Kumar V."/>
            <person name="Lawres L."/>
            <person name="Pazzi J.E."/>
            <person name="Pablo J.V."/>
            <person name="Hung C."/>
            <person name="Brancato J."/>
            <person name="Kumari P."/>
            <person name="Orvis J."/>
            <person name="Tretina K."/>
            <person name="Chibucos M."/>
            <person name="Ott S."/>
            <person name="Sadzewicz L."/>
            <person name="Sengamalay N."/>
            <person name="Shetty A.C."/>
            <person name="Su Q."/>
            <person name="Tallon L."/>
            <person name="Fraser C.M."/>
            <person name="Frutos R."/>
            <person name="Molina D.M."/>
            <person name="Krause P.J."/>
            <person name="Ben Mamoun C."/>
        </authorList>
    </citation>
    <scope>NUCLEOTIDE SEQUENCE [LARGE SCALE GENOMIC DNA]</scope>
    <source>
        <strain evidence="9 10">RI</strain>
    </source>
</reference>
<evidence type="ECO:0000259" key="8">
    <source>
        <dbReference type="Pfam" id="PF11987"/>
    </source>
</evidence>
<dbReference type="NCBIfam" id="TIGR00231">
    <property type="entry name" value="small_GTP"/>
    <property type="match status" value="1"/>
</dbReference>
<dbReference type="AlphaFoldDB" id="A0A1R4ABW7"/>
<dbReference type="GO" id="GO:0005525">
    <property type="term" value="F:GTP binding"/>
    <property type="evidence" value="ECO:0007669"/>
    <property type="project" value="UniProtKB-KW"/>
</dbReference>
<dbReference type="OrthoDB" id="361630at2759"/>
<proteinExistence type="inferred from homology"/>
<evidence type="ECO:0000259" key="7">
    <source>
        <dbReference type="Pfam" id="PF00009"/>
    </source>
</evidence>
<dbReference type="PANTHER" id="PTHR43381:SF20">
    <property type="entry name" value="TRANSLATION INITIATION FACTOR IF-2, MITOCHONDRIAL"/>
    <property type="match status" value="1"/>
</dbReference>
<keyword evidence="3" id="KW-0547">Nucleotide-binding</keyword>
<feature type="compositionally biased region" description="Polar residues" evidence="6">
    <location>
        <begin position="503"/>
        <end position="512"/>
    </location>
</feature>
<dbReference type="InterPro" id="IPR027417">
    <property type="entry name" value="P-loop_NTPase"/>
</dbReference>
<dbReference type="Pfam" id="PF11987">
    <property type="entry name" value="IF-2"/>
    <property type="match status" value="1"/>
</dbReference>
<evidence type="ECO:0000256" key="1">
    <source>
        <dbReference type="ARBA" id="ARBA00007733"/>
    </source>
</evidence>
<dbReference type="InterPro" id="IPR036925">
    <property type="entry name" value="TIF_IF2_dom3_sf"/>
</dbReference>
<dbReference type="InterPro" id="IPR023115">
    <property type="entry name" value="TIF_IF2_dom3"/>
</dbReference>
<evidence type="ECO:0000256" key="4">
    <source>
        <dbReference type="ARBA" id="ARBA00022917"/>
    </source>
</evidence>
<reference evidence="9 10" key="2">
    <citation type="journal article" date="2013" name="PLoS ONE">
        <title>Whole genome mapping and re-organization of the nuclear and mitochondrial genomes of Babesia microti isolates.</title>
        <authorList>
            <person name="Cornillot E."/>
            <person name="Dassouli A."/>
            <person name="Garg A."/>
            <person name="Pachikara N."/>
            <person name="Randazzo S."/>
            <person name="Depoix D."/>
            <person name="Carcy B."/>
            <person name="Delbecq S."/>
            <person name="Frutos R."/>
            <person name="Silva J.C."/>
            <person name="Sutton R."/>
            <person name="Krause P.J."/>
            <person name="Mamoun C.B."/>
        </authorList>
    </citation>
    <scope>NUCLEOTIDE SEQUENCE [LARGE SCALE GENOMIC DNA]</scope>
    <source>
        <strain evidence="9 10">RI</strain>
    </source>
</reference>
<protein>
    <submittedName>
        <fullName evidence="9">Translation initiation factor IF-2</fullName>
    </submittedName>
</protein>
<dbReference type="EMBL" id="LN871598">
    <property type="protein sequence ID" value="SJK86435.1"/>
    <property type="molecule type" value="Genomic_DNA"/>
</dbReference>
<evidence type="ECO:0000256" key="3">
    <source>
        <dbReference type="ARBA" id="ARBA00022741"/>
    </source>
</evidence>
<dbReference type="InterPro" id="IPR015760">
    <property type="entry name" value="TIF_IF2"/>
</dbReference>
<evidence type="ECO:0000313" key="9">
    <source>
        <dbReference type="EMBL" id="SJK86435.1"/>
    </source>
</evidence>
<evidence type="ECO:0000313" key="10">
    <source>
        <dbReference type="Proteomes" id="UP000002899"/>
    </source>
</evidence>
<organism evidence="9 10">
    <name type="scientific">Babesia microti (strain RI)</name>
    <dbReference type="NCBI Taxonomy" id="1133968"/>
    <lineage>
        <taxon>Eukaryota</taxon>
        <taxon>Sar</taxon>
        <taxon>Alveolata</taxon>
        <taxon>Apicomplexa</taxon>
        <taxon>Aconoidasida</taxon>
        <taxon>Piroplasmida</taxon>
        <taxon>Babesiidae</taxon>
        <taxon>Babesia</taxon>
    </lineage>
</organism>
<evidence type="ECO:0000256" key="6">
    <source>
        <dbReference type="SAM" id="MobiDB-lite"/>
    </source>
</evidence>
<sequence>MLKSLALLYKGRHIPVGRLKFKNTLTKGWKQKSPEILLPPFIPIHELRIMLRLDYDTCFKACNVAIGDKNYYWKDKEGRQFQSNSKRGVILPFELAAYASSSFGYKPIMVNPEPTWQDFQTKNSVPVGVLVGHANHGKSTLFDALAGTKYSKIEPITQNMRSIYINDKITLIDTPGHELFEILRGRCIHLADFALVIVSLECGGEIQTRDVIIQADRFKVPIIFVLTKSDLPHIDPELTIAELRNQLLNMYHEGIISRDYTNEVNKAISVSSITGDNVDRLYITIFDRLKNCNIPFNPIKPMSLGGEDVKKYHSFIRKSDALVGANATPASVGLIVDMEKRHDRGVLLSVVVRHGVMVKGNHFVAGTAFGRIKRIYLDGQEVQSASVGQCVQIHGLKPYGNATTDDLIMTLPIHSAFRLSQYRINISLLKEAQKSGRPIDIPFGIDNITTHEVHQLEMITSLSEINMEDTDKSGIGDNDDGDKGSILLEPKSKIDEEIDTGSDLPSSENKTASAGKGRKSRFLKRDWIGNNFQENLDTNDDSNGYDYENDRHYANELHEPEKISISNRYVLERWDTRIQQREIEQQRQTINKRTLLVEAEQLRRRVLGEPQLTSDEIERFISADIVDSSVKAHTSVVSFDKKLVVSVIMRTSFVGSLDMLLDGFEKIENEFGVRIPLVHGGIGPIGPTDVIHAEIENRLSRNVPIYAFQVPILADAVKHAILNKVTIIKFDLFSDLLDHLRDRCRKEISKAESRNKRDWY</sequence>
<keyword evidence="5" id="KW-0342">GTP-binding</keyword>
<accession>A0A1R4ABW7</accession>
<dbReference type="PANTHER" id="PTHR43381">
    <property type="entry name" value="TRANSLATION INITIATION FACTOR IF-2-RELATED"/>
    <property type="match status" value="1"/>
</dbReference>
<keyword evidence="10" id="KW-1185">Reference proteome</keyword>
<dbReference type="RefSeq" id="XP_021338592.1">
    <property type="nucleotide sequence ID" value="XM_021482025.1"/>
</dbReference>
<name>A0A1R4ABW7_BABMR</name>
<dbReference type="InterPro" id="IPR009000">
    <property type="entry name" value="Transl_B-barrel_sf"/>
</dbReference>
<comment type="similarity">
    <text evidence="1">Belongs to the TRAFAC class translation factor GTPase superfamily. Classic translation factor GTPase family. IF-2 subfamily.</text>
</comment>
<gene>
    <name evidence="9" type="ORF">BMR1_03g02190</name>
</gene>
<dbReference type="Pfam" id="PF00009">
    <property type="entry name" value="GTP_EFTU"/>
    <property type="match status" value="1"/>
</dbReference>
<dbReference type="Proteomes" id="UP000002899">
    <property type="component" value="Chromosome III"/>
</dbReference>